<dbReference type="Pfam" id="PF00480">
    <property type="entry name" value="ROK"/>
    <property type="match status" value="1"/>
</dbReference>
<dbReference type="Gene3D" id="3.30.420.40">
    <property type="match status" value="2"/>
</dbReference>
<dbReference type="Proteomes" id="UP000520767">
    <property type="component" value="Unassembled WGS sequence"/>
</dbReference>
<dbReference type="InterPro" id="IPR000600">
    <property type="entry name" value="ROK"/>
</dbReference>
<reference evidence="2 3" key="1">
    <citation type="submission" date="2020-08" db="EMBL/GenBank/DDBJ databases">
        <title>Genomic Encyclopedia of Type Strains, Phase III (KMG-III): the genomes of soil and plant-associated and newly described type strains.</title>
        <authorList>
            <person name="Whitman W."/>
        </authorList>
    </citation>
    <scope>NUCLEOTIDE SEQUENCE [LARGE SCALE GENOMIC DNA]</scope>
    <source>
        <strain evidence="2 3">CECT 8960</strain>
    </source>
</reference>
<keyword evidence="2" id="KW-0418">Kinase</keyword>
<evidence type="ECO:0000313" key="2">
    <source>
        <dbReference type="EMBL" id="MBB4906627.1"/>
    </source>
</evidence>
<keyword evidence="2" id="KW-0808">Transferase</keyword>
<dbReference type="RefSeq" id="WP_184810817.1">
    <property type="nucleotide sequence ID" value="NZ_JACHJQ010000003.1"/>
</dbReference>
<keyword evidence="3" id="KW-1185">Reference proteome</keyword>
<dbReference type="EC" id="2.7.1.2" evidence="2"/>
<dbReference type="PROSITE" id="PS01125">
    <property type="entry name" value="ROK"/>
    <property type="match status" value="1"/>
</dbReference>
<organism evidence="2 3">
    <name type="scientific">Actinophytocola algeriensis</name>
    <dbReference type="NCBI Taxonomy" id="1768010"/>
    <lineage>
        <taxon>Bacteria</taxon>
        <taxon>Bacillati</taxon>
        <taxon>Actinomycetota</taxon>
        <taxon>Actinomycetes</taxon>
        <taxon>Pseudonocardiales</taxon>
        <taxon>Pseudonocardiaceae</taxon>
    </lineage>
</organism>
<protein>
    <submittedName>
        <fullName evidence="2">Glucokinase</fullName>
        <ecNumber evidence="2">2.7.1.2</ecNumber>
    </submittedName>
</protein>
<proteinExistence type="inferred from homology"/>
<dbReference type="SUPFAM" id="SSF53067">
    <property type="entry name" value="Actin-like ATPase domain"/>
    <property type="match status" value="1"/>
</dbReference>
<dbReference type="EMBL" id="JACHJQ010000003">
    <property type="protein sequence ID" value="MBB4906627.1"/>
    <property type="molecule type" value="Genomic_DNA"/>
</dbReference>
<dbReference type="PANTHER" id="PTHR18964:SF169">
    <property type="entry name" value="N-ACETYLMANNOSAMINE KINASE"/>
    <property type="match status" value="1"/>
</dbReference>
<dbReference type="GO" id="GO:0004340">
    <property type="term" value="F:glucokinase activity"/>
    <property type="evidence" value="ECO:0007669"/>
    <property type="project" value="UniProtKB-EC"/>
</dbReference>
<comment type="similarity">
    <text evidence="1">Belongs to the ROK (NagC/XylR) family.</text>
</comment>
<dbReference type="InterPro" id="IPR049874">
    <property type="entry name" value="ROK_cs"/>
</dbReference>
<evidence type="ECO:0000256" key="1">
    <source>
        <dbReference type="ARBA" id="ARBA00006479"/>
    </source>
</evidence>
<comment type="caution">
    <text evidence="2">The sequence shown here is derived from an EMBL/GenBank/DDBJ whole genome shotgun (WGS) entry which is preliminary data.</text>
</comment>
<dbReference type="AlphaFoldDB" id="A0A7W7VDY5"/>
<gene>
    <name evidence="2" type="ORF">FHR82_002847</name>
</gene>
<accession>A0A7W7VDY5</accession>
<name>A0A7W7VDY5_9PSEU</name>
<sequence length="289" mass="28517">MLALDIGGTKIAGGLVDPGGKLLRHATRPTGADPFASVEAVVAELAPGRVDGVGIACAGPVDTVAGTVAPINIPSWRDFPLVARVRALTGAPVSLAGDGLCMALGEHWAGAGQGSSAMLGMVVSTGVGGGLVLNGRPFGGRSGNAGHVGHVVVEPDGVPCTCGGRGCVETVASGTHLVRWARAQGWAGTDGMALAASAHAGDPVAAEAFRRGGQAVGMAITATAAVCDLDLVVIGGGVAQVGDLLFEPVRATLATYARLSYLRGLRVEPAKLGPSAGLYGAAALAYSLT</sequence>
<evidence type="ECO:0000313" key="3">
    <source>
        <dbReference type="Proteomes" id="UP000520767"/>
    </source>
</evidence>
<dbReference type="InterPro" id="IPR043129">
    <property type="entry name" value="ATPase_NBD"/>
</dbReference>
<dbReference type="PANTHER" id="PTHR18964">
    <property type="entry name" value="ROK (REPRESSOR, ORF, KINASE) FAMILY"/>
    <property type="match status" value="1"/>
</dbReference>